<dbReference type="EMBL" id="CP024201">
    <property type="protein sequence ID" value="ATQ44756.1"/>
    <property type="molecule type" value="Genomic_DNA"/>
</dbReference>
<evidence type="ECO:0000313" key="6">
    <source>
        <dbReference type="EMBL" id="ATQ44756.1"/>
    </source>
</evidence>
<dbReference type="GO" id="GO:0003700">
    <property type="term" value="F:DNA-binding transcription factor activity"/>
    <property type="evidence" value="ECO:0007669"/>
    <property type="project" value="InterPro"/>
</dbReference>
<sequence>MTDHLPPLSALRAFEAVVRLGSVSAAARELGRTHGAVSKQLRTLHDHAGLPLLERAGTGLKANTAGQALAAAIAEGLAVITRGYAETLRDVRAPELHVACSATFATRWLAPRLAGFSQQRPDLRLRLSMTSAREMREERDADLVILWDRGNYPPEDRARAIRLGDAAFAPVAAPGCLATVADGRLSAPCRIVHDHTHRAWDLWREATGITVESPRTLSFPHTNLCIEAAIAGLGVAMVEQRLAAKELADGRLVALTGFAAFPEGFAAIPNGRKPLSGSARHFIDWLAAELGPQAPP</sequence>
<evidence type="ECO:0000256" key="2">
    <source>
        <dbReference type="ARBA" id="ARBA00023015"/>
    </source>
</evidence>
<gene>
    <name evidence="6" type="ORF">CSW64_21370</name>
</gene>
<dbReference type="Gene3D" id="1.10.10.10">
    <property type="entry name" value="Winged helix-like DNA-binding domain superfamily/Winged helix DNA-binding domain"/>
    <property type="match status" value="1"/>
</dbReference>
<evidence type="ECO:0000259" key="5">
    <source>
        <dbReference type="PROSITE" id="PS50931"/>
    </source>
</evidence>
<dbReference type="Pfam" id="PF03466">
    <property type="entry name" value="LysR_substrate"/>
    <property type="match status" value="1"/>
</dbReference>
<protein>
    <submittedName>
        <fullName evidence="6">LysR family transcriptional regulator</fullName>
    </submittedName>
</protein>
<dbReference type="OrthoDB" id="9793571at2"/>
<comment type="similarity">
    <text evidence="1">Belongs to the LysR transcriptional regulatory family.</text>
</comment>
<evidence type="ECO:0000256" key="4">
    <source>
        <dbReference type="ARBA" id="ARBA00023163"/>
    </source>
</evidence>
<dbReference type="RefSeq" id="WP_099624004.1">
    <property type="nucleotide sequence ID" value="NZ_CP024201.1"/>
</dbReference>
<dbReference type="GO" id="GO:0043565">
    <property type="term" value="F:sequence-specific DNA binding"/>
    <property type="evidence" value="ECO:0007669"/>
    <property type="project" value="TreeGrafter"/>
</dbReference>
<organism evidence="6 7">
    <name type="scientific">Caulobacter mirabilis</name>
    <dbReference type="NCBI Taxonomy" id="69666"/>
    <lineage>
        <taxon>Bacteria</taxon>
        <taxon>Pseudomonadati</taxon>
        <taxon>Pseudomonadota</taxon>
        <taxon>Alphaproteobacteria</taxon>
        <taxon>Caulobacterales</taxon>
        <taxon>Caulobacteraceae</taxon>
        <taxon>Caulobacter</taxon>
    </lineage>
</organism>
<dbReference type="InterPro" id="IPR036390">
    <property type="entry name" value="WH_DNA-bd_sf"/>
</dbReference>
<dbReference type="SUPFAM" id="SSF46785">
    <property type="entry name" value="Winged helix' DNA-binding domain"/>
    <property type="match status" value="1"/>
</dbReference>
<dbReference type="SUPFAM" id="SSF53850">
    <property type="entry name" value="Periplasmic binding protein-like II"/>
    <property type="match status" value="1"/>
</dbReference>
<keyword evidence="7" id="KW-1185">Reference proteome</keyword>
<dbReference type="InterPro" id="IPR036388">
    <property type="entry name" value="WH-like_DNA-bd_sf"/>
</dbReference>
<evidence type="ECO:0000313" key="7">
    <source>
        <dbReference type="Proteomes" id="UP000228945"/>
    </source>
</evidence>
<dbReference type="PROSITE" id="PS50931">
    <property type="entry name" value="HTH_LYSR"/>
    <property type="match status" value="1"/>
</dbReference>
<dbReference type="Pfam" id="PF00126">
    <property type="entry name" value="HTH_1"/>
    <property type="match status" value="1"/>
</dbReference>
<keyword evidence="3" id="KW-0238">DNA-binding</keyword>
<evidence type="ECO:0000256" key="1">
    <source>
        <dbReference type="ARBA" id="ARBA00009437"/>
    </source>
</evidence>
<dbReference type="InterPro" id="IPR000847">
    <property type="entry name" value="LysR_HTH_N"/>
</dbReference>
<proteinExistence type="inferred from homology"/>
<dbReference type="InterPro" id="IPR058163">
    <property type="entry name" value="LysR-type_TF_proteobact-type"/>
</dbReference>
<dbReference type="PANTHER" id="PTHR30537:SF74">
    <property type="entry name" value="HTH-TYPE TRANSCRIPTIONAL REGULATOR TRPI"/>
    <property type="match status" value="1"/>
</dbReference>
<dbReference type="AlphaFoldDB" id="A0A2D2B3I1"/>
<dbReference type="PANTHER" id="PTHR30537">
    <property type="entry name" value="HTH-TYPE TRANSCRIPTIONAL REGULATOR"/>
    <property type="match status" value="1"/>
</dbReference>
<reference evidence="6 7" key="1">
    <citation type="submission" date="2017-10" db="EMBL/GenBank/DDBJ databases">
        <title>Genome sequence of Caulobacter mirabilis FWC38.</title>
        <authorList>
            <person name="Fiebig A."/>
            <person name="Crosson S."/>
        </authorList>
    </citation>
    <scope>NUCLEOTIDE SEQUENCE [LARGE SCALE GENOMIC DNA]</scope>
    <source>
        <strain evidence="6 7">FWC 38</strain>
    </source>
</reference>
<name>A0A2D2B3I1_9CAUL</name>
<accession>A0A2D2B3I1</accession>
<dbReference type="Gene3D" id="3.40.190.10">
    <property type="entry name" value="Periplasmic binding protein-like II"/>
    <property type="match status" value="2"/>
</dbReference>
<dbReference type="Proteomes" id="UP000228945">
    <property type="component" value="Chromosome"/>
</dbReference>
<keyword evidence="4" id="KW-0804">Transcription</keyword>
<dbReference type="InterPro" id="IPR005119">
    <property type="entry name" value="LysR_subst-bd"/>
</dbReference>
<feature type="domain" description="HTH lysR-type" evidence="5">
    <location>
        <begin position="6"/>
        <end position="63"/>
    </location>
</feature>
<dbReference type="KEGG" id="cmb:CSW64_21370"/>
<keyword evidence="2" id="KW-0805">Transcription regulation</keyword>
<evidence type="ECO:0000256" key="3">
    <source>
        <dbReference type="ARBA" id="ARBA00023125"/>
    </source>
</evidence>
<dbReference type="GO" id="GO:0006351">
    <property type="term" value="P:DNA-templated transcription"/>
    <property type="evidence" value="ECO:0007669"/>
    <property type="project" value="TreeGrafter"/>
</dbReference>